<evidence type="ECO:0000313" key="2">
    <source>
        <dbReference type="Proteomes" id="UP001153678"/>
    </source>
</evidence>
<dbReference type="Proteomes" id="UP001153678">
    <property type="component" value="Unassembled WGS sequence"/>
</dbReference>
<reference evidence="1" key="1">
    <citation type="submission" date="2022-08" db="EMBL/GenBank/DDBJ databases">
        <authorList>
            <person name="Kallberg Y."/>
            <person name="Tangrot J."/>
            <person name="Rosling A."/>
        </authorList>
    </citation>
    <scope>NUCLEOTIDE SEQUENCE</scope>
    <source>
        <strain evidence="1">Wild A</strain>
    </source>
</reference>
<gene>
    <name evidence="1" type="ORF">FWILDA_LOCUS196</name>
</gene>
<comment type="caution">
    <text evidence="1">The sequence shown here is derived from an EMBL/GenBank/DDBJ whole genome shotgun (WGS) entry which is preliminary data.</text>
</comment>
<dbReference type="AlphaFoldDB" id="A0A9W4SAA7"/>
<name>A0A9W4SAA7_9GLOM</name>
<proteinExistence type="predicted"/>
<sequence>MTQKGKEDEGSDILSDSLLNPQNIGKEFELFQFNTENADLFYSENAKDYVGPSDEEIDNADENQCKKYIEELKQAYGKGEKPGKMDKTHSELQNLVDLINSTGTYYEIHSEIGYTAPKYNEVKAKVEGGDPNFSKYLIQFKTESERSENGVSANQALPTLTLGEKIEDKYFYLFKNTALTDDERIQKLNEKKAKKQAFNNTKDVRKKIENILERKDKVINLIEDLVAGRGPDTPDISQVRDRAKSDIQTELNTAPKTENSELGQNADWENKLNGLDKENEINNFKNKLITEIKNIRTRKESGSKLDKLLAEAKSKENYEELEPVMKNIAKFSRTTAYKNKKTEIEAQQRRLQDYDPTGKKYAKTVHTIIGEALSEVSLNEQDLGDKIKKDLKDLKDNNISDKQKIKGIEEAALKKIGETNANKKFKLIKDKADKAISSNDKTKIDEAKTEINNFLAIDDIYFQAKNTEAQQLLKCLNIPNQHNNGGDKDNSSNFP</sequence>
<accession>A0A9W4SAA7</accession>
<evidence type="ECO:0000313" key="1">
    <source>
        <dbReference type="EMBL" id="CAI2161726.1"/>
    </source>
</evidence>
<protein>
    <submittedName>
        <fullName evidence="1">1300_t:CDS:1</fullName>
    </submittedName>
</protein>
<organism evidence="1 2">
    <name type="scientific">Funneliformis geosporum</name>
    <dbReference type="NCBI Taxonomy" id="1117311"/>
    <lineage>
        <taxon>Eukaryota</taxon>
        <taxon>Fungi</taxon>
        <taxon>Fungi incertae sedis</taxon>
        <taxon>Mucoromycota</taxon>
        <taxon>Glomeromycotina</taxon>
        <taxon>Glomeromycetes</taxon>
        <taxon>Glomerales</taxon>
        <taxon>Glomeraceae</taxon>
        <taxon>Funneliformis</taxon>
    </lineage>
</organism>
<keyword evidence="2" id="KW-1185">Reference proteome</keyword>
<dbReference type="EMBL" id="CAMKVN010000012">
    <property type="protein sequence ID" value="CAI2161726.1"/>
    <property type="molecule type" value="Genomic_DNA"/>
</dbReference>